<dbReference type="RefSeq" id="WP_349929010.1">
    <property type="nucleotide sequence ID" value="NZ_CP157981.1"/>
</dbReference>
<sequence length="523" mass="62425">MKEKYLELSSLFFMYLYEFDRIYNKKQNKSSFMGEDFFERGFLDLDQKSVEIINEIKSNLIRLENEYQDYAIDEKCTSKNLKKEIFERKIKKITNEQRFFENLRLFSILIYSVTQIESKEINKKVFQEINKEVVESNNIFLKIFYKVIILKNYEKTFELPAKLVNDLFNFDVFLTTLVLSDEALNLDLKHNINISESEKIEILKLQILLILTLSKLVVRNDQLERKVAHYTTLDIGTKLATNSTMIRLNSIDFMNDPKEGKILGEFLNLKSGFDDNPHINTFLSCFTFNHNSLNQFRLYGNTESVECSGMSLVFDMNFFSNGFDSIRTENDIYDKLPLFRCIYLDPFTGFFEIARRNRFTFYQEFKDKRTAERKWNKYYKKINNIEHDINIYFNNIKNILDDIYNEKNIEIIKIINNILKPLHFLMKHFAFQEEQECRVMKVEDISNSEVMFDIKANKSFIEYKLDCNKYLKNIYLGQKSRLNHTHLIKKIVDAKGKLPQVRVSDNPFRSDKKDIMYNSEKNE</sequence>
<dbReference type="EMBL" id="CP157981">
    <property type="protein sequence ID" value="XBU16368.1"/>
    <property type="molecule type" value="Genomic_DNA"/>
</dbReference>
<gene>
    <name evidence="1" type="ORF">ABJ384_04110</name>
</gene>
<proteinExistence type="predicted"/>
<accession>A0AAU7SZH7</accession>
<dbReference type="Pfam" id="PF11185">
    <property type="entry name" value="DUF2971"/>
    <property type="match status" value="1"/>
</dbReference>
<protein>
    <submittedName>
        <fullName evidence="1">DUF2971 domain-containing protein</fullName>
    </submittedName>
</protein>
<organism evidence="1">
    <name type="scientific">Acinetobacter sp. A1-4-2</name>
    <dbReference type="NCBI Taxonomy" id="3156489"/>
    <lineage>
        <taxon>Bacteria</taxon>
        <taxon>Pseudomonadati</taxon>
        <taxon>Pseudomonadota</taxon>
        <taxon>Gammaproteobacteria</taxon>
        <taxon>Moraxellales</taxon>
        <taxon>Moraxellaceae</taxon>
        <taxon>Acinetobacter</taxon>
    </lineage>
</organism>
<name>A0AAU7SZH7_9GAMM</name>
<dbReference type="InterPro" id="IPR021352">
    <property type="entry name" value="DUF2971"/>
</dbReference>
<dbReference type="AlphaFoldDB" id="A0AAU7SZH7"/>
<evidence type="ECO:0000313" key="1">
    <source>
        <dbReference type="EMBL" id="XBU16368.1"/>
    </source>
</evidence>
<reference evidence="1" key="1">
    <citation type="submission" date="2024-06" db="EMBL/GenBank/DDBJ databases">
        <authorList>
            <person name="Song Z."/>
        </authorList>
    </citation>
    <scope>NUCLEOTIDE SEQUENCE</scope>
    <source>
        <strain evidence="1">A1-4-2</strain>
    </source>
</reference>